<dbReference type="OrthoDB" id="2686745at2759"/>
<keyword evidence="3" id="KW-1185">Reference proteome</keyword>
<sequence>MPKTVKRNVLRHFPPLTNRSVFHKEPLSTGIVLASRTEFPLIEASAASGFPSVLPSKLRAEIPKPPGEVSRISRGGYNLEEKLGWSKSEYGKVQKGIRELAKAHLNMTAILSEQDENSLKTVFQLAKLQHPILNDYIGDWALEDFLSIMLKNSADRLKRQNKTPTGDKTRRKRSKKPKGLKERASDDELSEAEDERLVESEDD</sequence>
<name>A0A0H2QYP4_9AGAM</name>
<reference evidence="2 3" key="1">
    <citation type="submission" date="2015-04" db="EMBL/GenBank/DDBJ databases">
        <title>Complete genome sequence of Schizopora paradoxa KUC8140, a cosmopolitan wood degrader in East Asia.</title>
        <authorList>
            <consortium name="DOE Joint Genome Institute"/>
            <person name="Min B."/>
            <person name="Park H."/>
            <person name="Jang Y."/>
            <person name="Kim J.-J."/>
            <person name="Kim K.H."/>
            <person name="Pangilinan J."/>
            <person name="Lipzen A."/>
            <person name="Riley R."/>
            <person name="Grigoriev I.V."/>
            <person name="Spatafora J.W."/>
            <person name="Choi I.-G."/>
        </authorList>
    </citation>
    <scope>NUCLEOTIDE SEQUENCE [LARGE SCALE GENOMIC DNA]</scope>
    <source>
        <strain evidence="2 3">KUC8140</strain>
    </source>
</reference>
<proteinExistence type="predicted"/>
<evidence type="ECO:0000313" key="2">
    <source>
        <dbReference type="EMBL" id="KLO04504.1"/>
    </source>
</evidence>
<dbReference type="AlphaFoldDB" id="A0A0H2QYP4"/>
<dbReference type="Proteomes" id="UP000053477">
    <property type="component" value="Unassembled WGS sequence"/>
</dbReference>
<dbReference type="InParanoid" id="A0A0H2QYP4"/>
<feature type="compositionally biased region" description="Basic residues" evidence="1">
    <location>
        <begin position="169"/>
        <end position="178"/>
    </location>
</feature>
<protein>
    <submittedName>
        <fullName evidence="2">Uncharacterized protein</fullName>
    </submittedName>
</protein>
<dbReference type="EMBL" id="KQ086518">
    <property type="protein sequence ID" value="KLO04504.1"/>
    <property type="molecule type" value="Genomic_DNA"/>
</dbReference>
<evidence type="ECO:0000313" key="3">
    <source>
        <dbReference type="Proteomes" id="UP000053477"/>
    </source>
</evidence>
<evidence type="ECO:0000256" key="1">
    <source>
        <dbReference type="SAM" id="MobiDB-lite"/>
    </source>
</evidence>
<accession>A0A0H2QYP4</accession>
<gene>
    <name evidence="2" type="ORF">SCHPADRAFT_1003275</name>
</gene>
<organism evidence="2 3">
    <name type="scientific">Schizopora paradoxa</name>
    <dbReference type="NCBI Taxonomy" id="27342"/>
    <lineage>
        <taxon>Eukaryota</taxon>
        <taxon>Fungi</taxon>
        <taxon>Dikarya</taxon>
        <taxon>Basidiomycota</taxon>
        <taxon>Agaricomycotina</taxon>
        <taxon>Agaricomycetes</taxon>
        <taxon>Hymenochaetales</taxon>
        <taxon>Schizoporaceae</taxon>
        <taxon>Schizopora</taxon>
    </lineage>
</organism>
<feature type="region of interest" description="Disordered" evidence="1">
    <location>
        <begin position="157"/>
        <end position="203"/>
    </location>
</feature>
<dbReference type="STRING" id="27342.A0A0H2QYP4"/>